<name>A0AC34RPH1_9BILA</name>
<dbReference type="Proteomes" id="UP000887576">
    <property type="component" value="Unplaced"/>
</dbReference>
<sequence length="74" mass="8112">MKLFVVIFLSIFGIVLGNIALRSVAIKGELKCGKTNAENAHVRLLRVFVDQKAKEELNDTLGGSRAKNTVEDNP</sequence>
<dbReference type="WBParaSite" id="JU765_v2.g8704.t1">
    <property type="protein sequence ID" value="JU765_v2.g8704.t1"/>
    <property type="gene ID" value="JU765_v2.g8704"/>
</dbReference>
<organism evidence="1 2">
    <name type="scientific">Panagrolaimus sp. JU765</name>
    <dbReference type="NCBI Taxonomy" id="591449"/>
    <lineage>
        <taxon>Eukaryota</taxon>
        <taxon>Metazoa</taxon>
        <taxon>Ecdysozoa</taxon>
        <taxon>Nematoda</taxon>
        <taxon>Chromadorea</taxon>
        <taxon>Rhabditida</taxon>
        <taxon>Tylenchina</taxon>
        <taxon>Panagrolaimomorpha</taxon>
        <taxon>Panagrolaimoidea</taxon>
        <taxon>Panagrolaimidae</taxon>
        <taxon>Panagrolaimus</taxon>
    </lineage>
</organism>
<reference evidence="2" key="1">
    <citation type="submission" date="2022-11" db="UniProtKB">
        <authorList>
            <consortium name="WormBaseParasite"/>
        </authorList>
    </citation>
    <scope>IDENTIFICATION</scope>
</reference>
<evidence type="ECO:0000313" key="1">
    <source>
        <dbReference type="Proteomes" id="UP000887576"/>
    </source>
</evidence>
<protein>
    <submittedName>
        <fullName evidence="2">Uncharacterized protein</fullName>
    </submittedName>
</protein>
<proteinExistence type="predicted"/>
<evidence type="ECO:0000313" key="2">
    <source>
        <dbReference type="WBParaSite" id="JU765_v2.g8704.t1"/>
    </source>
</evidence>
<accession>A0AC34RPH1</accession>